<gene>
    <name evidence="1" type="ORF">NDU88_002385</name>
</gene>
<sequence>MQEALAPVLACLSAMELQLQSLSQGHFRQVQIAPPSIEYSDVAVQAILESDSFGVLCTPAAGLLSIPDAKSLAKPANKPISKSDHSGFTASSFSLRYGNDVEVHNELRN</sequence>
<comment type="caution">
    <text evidence="1">The sequence shown here is derived from an EMBL/GenBank/DDBJ whole genome shotgun (WGS) entry which is preliminary data.</text>
</comment>
<protein>
    <submittedName>
        <fullName evidence="1">Uncharacterized protein</fullName>
    </submittedName>
</protein>
<keyword evidence="2" id="KW-1185">Reference proteome</keyword>
<dbReference type="AlphaFoldDB" id="A0AAV7NFA4"/>
<dbReference type="EMBL" id="JANPWB010000012">
    <property type="protein sequence ID" value="KAJ1114146.1"/>
    <property type="molecule type" value="Genomic_DNA"/>
</dbReference>
<proteinExistence type="predicted"/>
<evidence type="ECO:0000313" key="2">
    <source>
        <dbReference type="Proteomes" id="UP001066276"/>
    </source>
</evidence>
<dbReference type="Proteomes" id="UP001066276">
    <property type="component" value="Chromosome 8"/>
</dbReference>
<evidence type="ECO:0000313" key="1">
    <source>
        <dbReference type="EMBL" id="KAJ1114146.1"/>
    </source>
</evidence>
<name>A0AAV7NFA4_PLEWA</name>
<accession>A0AAV7NFA4</accession>
<organism evidence="1 2">
    <name type="scientific">Pleurodeles waltl</name>
    <name type="common">Iberian ribbed newt</name>
    <dbReference type="NCBI Taxonomy" id="8319"/>
    <lineage>
        <taxon>Eukaryota</taxon>
        <taxon>Metazoa</taxon>
        <taxon>Chordata</taxon>
        <taxon>Craniata</taxon>
        <taxon>Vertebrata</taxon>
        <taxon>Euteleostomi</taxon>
        <taxon>Amphibia</taxon>
        <taxon>Batrachia</taxon>
        <taxon>Caudata</taxon>
        <taxon>Salamandroidea</taxon>
        <taxon>Salamandridae</taxon>
        <taxon>Pleurodelinae</taxon>
        <taxon>Pleurodeles</taxon>
    </lineage>
</organism>
<reference evidence="1" key="1">
    <citation type="journal article" date="2022" name="bioRxiv">
        <title>Sequencing and chromosome-scale assembly of the giantPleurodeles waltlgenome.</title>
        <authorList>
            <person name="Brown T."/>
            <person name="Elewa A."/>
            <person name="Iarovenko S."/>
            <person name="Subramanian E."/>
            <person name="Araus A.J."/>
            <person name="Petzold A."/>
            <person name="Susuki M."/>
            <person name="Suzuki K.-i.T."/>
            <person name="Hayashi T."/>
            <person name="Toyoda A."/>
            <person name="Oliveira C."/>
            <person name="Osipova E."/>
            <person name="Leigh N.D."/>
            <person name="Simon A."/>
            <person name="Yun M.H."/>
        </authorList>
    </citation>
    <scope>NUCLEOTIDE SEQUENCE</scope>
    <source>
        <strain evidence="1">20211129_DDA</strain>
        <tissue evidence="1">Liver</tissue>
    </source>
</reference>